<keyword evidence="9" id="KW-0645">Protease</keyword>
<organism evidence="9 10">
    <name type="scientific">Pseudidiomarina piscicola</name>
    <dbReference type="NCBI Taxonomy" id="2614830"/>
    <lineage>
        <taxon>Bacteria</taxon>
        <taxon>Pseudomonadati</taxon>
        <taxon>Pseudomonadota</taxon>
        <taxon>Gammaproteobacteria</taxon>
        <taxon>Alteromonadales</taxon>
        <taxon>Idiomarinaceae</taxon>
        <taxon>Pseudidiomarina</taxon>
    </lineage>
</organism>
<dbReference type="InterPro" id="IPR036628">
    <property type="entry name" value="Clp_N_dom_sf"/>
</dbReference>
<dbReference type="InterPro" id="IPR001270">
    <property type="entry name" value="ClpA/B"/>
</dbReference>
<dbReference type="EMBL" id="CADCXY010000001">
    <property type="protein sequence ID" value="CAB0150020.1"/>
    <property type="molecule type" value="Genomic_DNA"/>
</dbReference>
<dbReference type="AlphaFoldDB" id="A0A776ESU4"/>
<dbReference type="InterPro" id="IPR028299">
    <property type="entry name" value="ClpA/B_CS2"/>
</dbReference>
<keyword evidence="4 7" id="KW-0067">ATP-binding</keyword>
<keyword evidence="2 6" id="KW-0677">Repeat</keyword>
<evidence type="ECO:0000313" key="9">
    <source>
        <dbReference type="EMBL" id="CAB0150020.1"/>
    </source>
</evidence>
<dbReference type="InterPro" id="IPR050130">
    <property type="entry name" value="ClpA_ClpB"/>
</dbReference>
<dbReference type="Gene3D" id="3.40.50.300">
    <property type="entry name" value="P-loop containing nucleotide triphosphate hydrolases"/>
    <property type="match status" value="2"/>
</dbReference>
<dbReference type="PROSITE" id="PS00870">
    <property type="entry name" value="CLPAB_1"/>
    <property type="match status" value="1"/>
</dbReference>
<keyword evidence="10" id="KW-1185">Reference proteome</keyword>
<keyword evidence="3 7" id="KW-0547">Nucleotide-binding</keyword>
<dbReference type="InterPro" id="IPR004176">
    <property type="entry name" value="Clp_R_N"/>
</dbReference>
<dbReference type="InterPro" id="IPR027417">
    <property type="entry name" value="P-loop_NTPase"/>
</dbReference>
<dbReference type="Gene3D" id="1.10.1780.10">
    <property type="entry name" value="Clp, N-terminal domain"/>
    <property type="match status" value="1"/>
</dbReference>
<evidence type="ECO:0000256" key="5">
    <source>
        <dbReference type="ARBA" id="ARBA00023186"/>
    </source>
</evidence>
<reference evidence="9 10" key="1">
    <citation type="submission" date="2020-02" db="EMBL/GenBank/DDBJ databases">
        <authorList>
            <person name="Rodrigo-Torres L."/>
            <person name="Arahal R. D."/>
            <person name="Lucena T."/>
        </authorList>
    </citation>
    <scope>NUCLEOTIDE SEQUENCE [LARGE SCALE GENOMIC DNA]</scope>
    <source>
        <strain evidence="9 10">CECT 9734</strain>
    </source>
</reference>
<evidence type="ECO:0000313" key="10">
    <source>
        <dbReference type="Proteomes" id="UP000481517"/>
    </source>
</evidence>
<dbReference type="Proteomes" id="UP000481517">
    <property type="component" value="Unassembled WGS sequence"/>
</dbReference>
<dbReference type="GO" id="GO:0005524">
    <property type="term" value="F:ATP binding"/>
    <property type="evidence" value="ECO:0007669"/>
    <property type="project" value="UniProtKB-KW"/>
</dbReference>
<dbReference type="InterPro" id="IPR003593">
    <property type="entry name" value="AAA+_ATPase"/>
</dbReference>
<keyword evidence="9" id="KW-0378">Hydrolase</keyword>
<evidence type="ECO:0000256" key="6">
    <source>
        <dbReference type="PROSITE-ProRule" id="PRU01251"/>
    </source>
</evidence>
<evidence type="ECO:0000256" key="7">
    <source>
        <dbReference type="RuleBase" id="RU004432"/>
    </source>
</evidence>
<evidence type="ECO:0000256" key="2">
    <source>
        <dbReference type="ARBA" id="ARBA00022737"/>
    </source>
</evidence>
<dbReference type="PROSITE" id="PS51903">
    <property type="entry name" value="CLP_R"/>
    <property type="match status" value="1"/>
</dbReference>
<dbReference type="RefSeq" id="WP_173919606.1">
    <property type="nucleotide sequence ID" value="NZ_CADCXY010000001.1"/>
</dbReference>
<dbReference type="SUPFAM" id="SSF81923">
    <property type="entry name" value="Double Clp-N motif"/>
    <property type="match status" value="1"/>
</dbReference>
<dbReference type="FunFam" id="3.40.50.300:FF:000025">
    <property type="entry name" value="ATP-dependent Clp protease subunit"/>
    <property type="match status" value="1"/>
</dbReference>
<dbReference type="PROSITE" id="PS00871">
    <property type="entry name" value="CLPAB_2"/>
    <property type="match status" value="1"/>
</dbReference>
<dbReference type="SMART" id="SM00382">
    <property type="entry name" value="AAA"/>
    <property type="match status" value="2"/>
</dbReference>
<dbReference type="Gene3D" id="1.10.8.60">
    <property type="match status" value="2"/>
</dbReference>
<dbReference type="GO" id="GO:0043335">
    <property type="term" value="P:protein unfolding"/>
    <property type="evidence" value="ECO:0007669"/>
    <property type="project" value="InterPro"/>
</dbReference>
<evidence type="ECO:0000256" key="3">
    <source>
        <dbReference type="ARBA" id="ARBA00022741"/>
    </source>
</evidence>
<dbReference type="GO" id="GO:0006508">
    <property type="term" value="P:proteolysis"/>
    <property type="evidence" value="ECO:0007669"/>
    <property type="project" value="UniProtKB-KW"/>
</dbReference>
<dbReference type="SUPFAM" id="SSF52540">
    <property type="entry name" value="P-loop containing nucleoside triphosphate hydrolases"/>
    <property type="match status" value="2"/>
</dbReference>
<dbReference type="InterPro" id="IPR013461">
    <property type="entry name" value="ClpA"/>
</dbReference>
<dbReference type="GO" id="GO:0034605">
    <property type="term" value="P:cellular response to heat"/>
    <property type="evidence" value="ECO:0007669"/>
    <property type="project" value="TreeGrafter"/>
</dbReference>
<dbReference type="SMART" id="SM01086">
    <property type="entry name" value="ClpB_D2-small"/>
    <property type="match status" value="1"/>
</dbReference>
<dbReference type="InterPro" id="IPR018368">
    <property type="entry name" value="ClpA/B_CS1"/>
</dbReference>
<evidence type="ECO:0000256" key="4">
    <source>
        <dbReference type="ARBA" id="ARBA00022840"/>
    </source>
</evidence>
<sequence>MLNKALEITLNDAFRIARDRRHELMTVEHLLLALLDNPEAAEALRACGLEFTKLKQELLAYIDRSTPTFDTETSESDTQPTLGFQRVLQRAVFHVQSSGNSEVTGANVLVAIFSEQESHAVFLLNKHDVTRLDLVHFLSHGLSKVDEPVIRPEGDESDAHDSSSEEQQSYLKRFCTNLNARARLGLIDPLIGRDAELERAIQVLCRRRKNNPLLVGEAGVGKTAIAEGLAYRIVHDDVPDVMKEATLFSLDMGSLLAGTKYRGDFEKRFKQLLKEVQAHDNAILFIDEIHTIVGAGAASGGVLDASNLLKPLLSSGELKCIGSTTYSEFKNIFEKDRALVRRFQKIDINEPTVDDTTKILMGLKERYEEHHGIRYTQNAIRAAAELSARYINERHLPDKAIDVIDEAGAGQRLLAPSRRKKTVGVGDIEQIISKIARIPEQSVSRSDQQILKQMDRNLKLVVFGQDQAIDQLTAAIRLSRSGLNDEHKPIGSFLFAGPTGVGKTEVTQQLAKALGIEFQRFDMSEYMERHAVSRLIGAPPGYVGYEQGGLLTEAVIKHPHSVVLLDEIEKAHSDIYNILLQVMDHGTLTDNNGRKADFRNVILVMTTNAGVQETVRQSIGFKQQDHAPDAMVEINRTFSPEFRNRLDGLVWFNHLSPEVIAQVVDKFVTELQAQLDRKQVSLELDEAAYLWLAEKGYDKAMGARPMARVIQEHLKKPLANEILFGKLTNGGDVRVSVAKDALKLKVEEREARSSTTG</sequence>
<gene>
    <name evidence="9" type="primary">clpA</name>
    <name evidence="9" type="ORF">PSI9734_00592</name>
</gene>
<dbReference type="GO" id="GO:0005737">
    <property type="term" value="C:cytoplasm"/>
    <property type="evidence" value="ECO:0007669"/>
    <property type="project" value="TreeGrafter"/>
</dbReference>
<feature type="domain" description="Clp R" evidence="8">
    <location>
        <begin position="1"/>
        <end position="145"/>
    </location>
</feature>
<evidence type="ECO:0000256" key="1">
    <source>
        <dbReference type="ARBA" id="ARBA00008675"/>
    </source>
</evidence>
<dbReference type="FunFam" id="1.10.8.60:FF:000011">
    <property type="entry name" value="ATP-dependent Clp protease ATP-binding subunit"/>
    <property type="match status" value="1"/>
</dbReference>
<dbReference type="InterPro" id="IPR041546">
    <property type="entry name" value="ClpA/ClpB_AAA_lid"/>
</dbReference>
<dbReference type="Pfam" id="PF02861">
    <property type="entry name" value="Clp_N"/>
    <property type="match status" value="1"/>
</dbReference>
<accession>A0A776ESU4</accession>
<keyword evidence="5 7" id="KW-0143">Chaperone</keyword>
<proteinExistence type="inferred from homology"/>
<dbReference type="Pfam" id="PF17871">
    <property type="entry name" value="AAA_lid_9"/>
    <property type="match status" value="1"/>
</dbReference>
<dbReference type="CDD" id="cd00009">
    <property type="entry name" value="AAA"/>
    <property type="match status" value="1"/>
</dbReference>
<dbReference type="NCBIfam" id="TIGR02639">
    <property type="entry name" value="ClpA"/>
    <property type="match status" value="1"/>
</dbReference>
<dbReference type="Pfam" id="PF07724">
    <property type="entry name" value="AAA_2"/>
    <property type="match status" value="1"/>
</dbReference>
<dbReference type="Pfam" id="PF00004">
    <property type="entry name" value="AAA"/>
    <property type="match status" value="1"/>
</dbReference>
<dbReference type="PANTHER" id="PTHR11638">
    <property type="entry name" value="ATP-DEPENDENT CLP PROTEASE"/>
    <property type="match status" value="1"/>
</dbReference>
<dbReference type="CDD" id="cd19499">
    <property type="entry name" value="RecA-like_ClpB_Hsp104-like"/>
    <property type="match status" value="1"/>
</dbReference>
<dbReference type="PRINTS" id="PR00300">
    <property type="entry name" value="CLPPROTEASEA"/>
</dbReference>
<dbReference type="GO" id="GO:0016887">
    <property type="term" value="F:ATP hydrolysis activity"/>
    <property type="evidence" value="ECO:0007669"/>
    <property type="project" value="InterPro"/>
</dbReference>
<name>A0A776ESU4_9GAMM</name>
<dbReference type="InterPro" id="IPR003959">
    <property type="entry name" value="ATPase_AAA_core"/>
</dbReference>
<protein>
    <submittedName>
        <fullName evidence="9">ATP-dependent Clp protease ATP-binding subunit ClpA</fullName>
    </submittedName>
</protein>
<evidence type="ECO:0000259" key="8">
    <source>
        <dbReference type="PROSITE" id="PS51903"/>
    </source>
</evidence>
<dbReference type="PANTHER" id="PTHR11638:SF111">
    <property type="entry name" value="ATP-DEPENDENT CLP PROTEASE ATP-BINDING SUBUNIT CLPA"/>
    <property type="match status" value="1"/>
</dbReference>
<comment type="similarity">
    <text evidence="1 7">Belongs to the ClpA/ClpB family.</text>
</comment>
<dbReference type="Pfam" id="PF10431">
    <property type="entry name" value="ClpB_D2-small"/>
    <property type="match status" value="1"/>
</dbReference>
<dbReference type="InterPro" id="IPR019489">
    <property type="entry name" value="Clp_ATPase_C"/>
</dbReference>
<dbReference type="GO" id="GO:0008233">
    <property type="term" value="F:peptidase activity"/>
    <property type="evidence" value="ECO:0007669"/>
    <property type="project" value="UniProtKB-KW"/>
</dbReference>